<dbReference type="RefSeq" id="WP_050127214.1">
    <property type="nucleotide sequence ID" value="NZ_CQEM01000030.1"/>
</dbReference>
<dbReference type="NCBIfam" id="TIGR02675">
    <property type="entry name" value="tape_meas_nterm"/>
    <property type="match status" value="1"/>
</dbReference>
<accession>A0A0T9V168</accession>
<keyword evidence="2" id="KW-0812">Transmembrane</keyword>
<dbReference type="InterPro" id="IPR013491">
    <property type="entry name" value="Tape_meas_N"/>
</dbReference>
<dbReference type="Proteomes" id="UP000040088">
    <property type="component" value="Unassembled WGS sequence"/>
</dbReference>
<protein>
    <submittedName>
        <fullName evidence="4">Phage-related minor tail protein</fullName>
    </submittedName>
</protein>
<feature type="domain" description="Tape measure protein N-terminal" evidence="3">
    <location>
        <begin position="71"/>
        <end position="257"/>
    </location>
</feature>
<keyword evidence="2" id="KW-1133">Transmembrane helix</keyword>
<name>A0A0T9V168_YERAE</name>
<evidence type="ECO:0000313" key="5">
    <source>
        <dbReference type="Proteomes" id="UP000040088"/>
    </source>
</evidence>
<keyword evidence="1" id="KW-0175">Coiled coil</keyword>
<proteinExistence type="predicted"/>
<sequence length="1068" mass="112311">MASDNQVGNIVYQVEMEVGKLITSQQQVNNRLDQMEDKFNSNAKSASNLESGMTKLASAIKLVMAAAALRGLADMVQRYQEMSERVQMATTSQSEFENVQKRLLKTANGTYRSLSEAQELYITTAASLRSMNYTTDQAIDVQDSMSYAFVKNATSADRANGAISAFSKSMNKGKVEADSWETIIAAIPSVIDDIATASGKTSAQIRSLGSSGKITANQLSEGLRQSLEANSAAAAGMSNNLTDAGVRMKTAITSILVAMEGQTGALQAFTNGIISAADAVLGFSQDTEKMPKAIDALSVAAGIVAAVMASRYVGAMYAATAENIKHAASAYRVAAAQGAMAAAARAGSFALSLVGGQVGAAMLAATAIFYFYQKSQQAKQEAIAFADGVDKLNDSMKSMSNTALKGTISDANVAIRGQVEAVADLESEIKNLTESRDDYVKRGKQFGTTAEQGNGLLQKAAEITDTLNQKQRDLSDLQGKVAATTRVRDDAQITLNNNMLTSMGVHDNLIEKGSTLERVQGAVAKAFGNTADEINRANQAGNNFNPQSLQVSAPTADGDKYIQSLEDQNKLLAIKDERLRAVTQAEMDQSKVTDNPNQIKRAGELAGTLYDQKKAQEGVKKETAAATKEETAAEAAEKRRVKSLQDLSNEMAVAELKTKGLNREAAQLAAVQDLGAGASQQQIQQATQQAGQIFDIQQRMADKKAAIDADSVVKAEQQRKLDLSQLDRQLAAGNISFEQAQQRRVQIAADYSKSIAEASASKAVTPQQELAAQVDPVQALANENARKLALIQQFTQQKVITEQQGLALMNAANNQYEQQRTAAQWELLSQQSVGYDMLTSAVDSFAGNASNAITGLLTGTMSVSDAMRSLGNTILNQVINGIVQMGVEWVKNLIIQKAMGAAVSAASAAEAVGVAAAWAPAAAMASLATLGANAAPASAGITSTVGLATGLAVSGMRKNGGPVSAGSMYQVGEGGLPEIYQASNGKQYMIPGDNGSVVSNKDMSGGSGQINVTMNFENYSSGATVDAQAQSDGKGGVTIQAIVYDISQGGPVGQAISTFHNAPRRATN</sequence>
<feature type="coiled-coil region" evidence="1">
    <location>
        <begin position="415"/>
        <end position="480"/>
    </location>
</feature>
<evidence type="ECO:0000313" key="4">
    <source>
        <dbReference type="EMBL" id="CNL89975.1"/>
    </source>
</evidence>
<dbReference type="AlphaFoldDB" id="A0A0T9V168"/>
<evidence type="ECO:0000256" key="2">
    <source>
        <dbReference type="SAM" id="Phobius"/>
    </source>
</evidence>
<evidence type="ECO:0000259" key="3">
    <source>
        <dbReference type="Pfam" id="PF20155"/>
    </source>
</evidence>
<feature type="transmembrane region" description="Helical" evidence="2">
    <location>
        <begin position="349"/>
        <end position="372"/>
    </location>
</feature>
<dbReference type="EMBL" id="CQEM01000030">
    <property type="protein sequence ID" value="CNL89975.1"/>
    <property type="molecule type" value="Genomic_DNA"/>
</dbReference>
<dbReference type="Pfam" id="PF20155">
    <property type="entry name" value="TMP_3"/>
    <property type="match status" value="1"/>
</dbReference>
<evidence type="ECO:0000256" key="1">
    <source>
        <dbReference type="SAM" id="Coils"/>
    </source>
</evidence>
<keyword evidence="2" id="KW-0472">Membrane</keyword>
<reference evidence="5" key="1">
    <citation type="submission" date="2015-03" db="EMBL/GenBank/DDBJ databases">
        <authorList>
            <consortium name="Pathogen Informatics"/>
        </authorList>
    </citation>
    <scope>NUCLEOTIDE SEQUENCE [LARGE SCALE GENOMIC DNA]</scope>
    <source>
        <strain evidence="5">IP27925</strain>
    </source>
</reference>
<organism evidence="4 5">
    <name type="scientific">Yersinia aleksiciae</name>
    <dbReference type="NCBI Taxonomy" id="263819"/>
    <lineage>
        <taxon>Bacteria</taxon>
        <taxon>Pseudomonadati</taxon>
        <taxon>Pseudomonadota</taxon>
        <taxon>Gammaproteobacteria</taxon>
        <taxon>Enterobacterales</taxon>
        <taxon>Yersiniaceae</taxon>
        <taxon>Yersinia</taxon>
    </lineage>
</organism>
<gene>
    <name evidence="4" type="ORF">ERS008460_04052</name>
</gene>